<dbReference type="OrthoDB" id="2011986at2759"/>
<dbReference type="GO" id="GO:0005737">
    <property type="term" value="C:cytoplasm"/>
    <property type="evidence" value="ECO:0007669"/>
    <property type="project" value="TreeGrafter"/>
</dbReference>
<dbReference type="AlphaFoldDB" id="A0A6H0XUE4"/>
<dbReference type="PANTHER" id="PTHR28086:SF1">
    <property type="entry name" value="CU(2+) SUPPRESSING AND BLEOMYCIN SENSITIVE PROTEIN 1"/>
    <property type="match status" value="1"/>
</dbReference>
<dbReference type="PANTHER" id="PTHR28086">
    <property type="entry name" value="UPF0662 PROTEIN YPL260W"/>
    <property type="match status" value="1"/>
</dbReference>
<dbReference type="EMBL" id="CP051140">
    <property type="protein sequence ID" value="QIW98237.1"/>
    <property type="molecule type" value="Genomic_DNA"/>
</dbReference>
<name>A0A6H0XUE4_9PEZI</name>
<dbReference type="InterPro" id="IPR018810">
    <property type="entry name" value="UPF0662"/>
</dbReference>
<dbReference type="Proteomes" id="UP000503462">
    <property type="component" value="Chromosome 2"/>
</dbReference>
<accession>A0A6H0XUE4</accession>
<dbReference type="Pfam" id="PF10303">
    <property type="entry name" value="DUF2408"/>
    <property type="match status" value="2"/>
</dbReference>
<proteinExistence type="predicted"/>
<sequence>MTDSPAFRSPIDPAEQPILDKILDIRDSLSLLKQDRSTYVKSKDVITLYNALINQVEKLNDIRTTKPEEQNRVDTVLDDCFQLISLFFLTIGRNYEAPAVYSAISSAKRLLDHLREAGFYSLKDLEGISRYLGQWQASIERDKDQHSPHLLKLLEARINVCRHTLQDLQEGVSKLEPTLADTYEKLVSLLRSLSACNTRSKFPTKEVKDLEAQLLAIREELHEETPDHQGKSAEEVYLEKIHAMNLADYEVPKEGPAVVSVLLARCLLWAEIIQRRQGKIDERFNDTYDKLVKIRNTLEQMNLTHAWIDESRVKGNFVDEQGNVADLHTNRTLLYLLRKSYSFVFIYIISSEPVSEALLPIYNQLLTLKKCLVEVKRNGGVDSARELYPYSMKLHSIDNMKKDGAFRVGNDIPEGQGSVIALLSECFDLAYELRNEAEERSEAEVPEERDEAQPVGTKTDHGLAAGI</sequence>
<reference evidence="2 3" key="1">
    <citation type="journal article" date="2016" name="Sci. Rep.">
        <title>Peltaster fructicola genome reveals evolution from an invasive phytopathogen to an ectophytic parasite.</title>
        <authorList>
            <person name="Xu C."/>
            <person name="Chen H."/>
            <person name="Gleason M.L."/>
            <person name="Xu J.R."/>
            <person name="Liu H."/>
            <person name="Zhang R."/>
            <person name="Sun G."/>
        </authorList>
    </citation>
    <scope>NUCLEOTIDE SEQUENCE [LARGE SCALE GENOMIC DNA]</scope>
    <source>
        <strain evidence="2 3">LNHT1506</strain>
    </source>
</reference>
<dbReference type="GO" id="GO:0005634">
    <property type="term" value="C:nucleus"/>
    <property type="evidence" value="ECO:0007669"/>
    <property type="project" value="TreeGrafter"/>
</dbReference>
<protein>
    <submittedName>
        <fullName evidence="2">Uncharacterized protein</fullName>
    </submittedName>
</protein>
<evidence type="ECO:0000313" key="3">
    <source>
        <dbReference type="Proteomes" id="UP000503462"/>
    </source>
</evidence>
<feature type="region of interest" description="Disordered" evidence="1">
    <location>
        <begin position="438"/>
        <end position="467"/>
    </location>
</feature>
<evidence type="ECO:0000256" key="1">
    <source>
        <dbReference type="SAM" id="MobiDB-lite"/>
    </source>
</evidence>
<organism evidence="2 3">
    <name type="scientific">Peltaster fructicola</name>
    <dbReference type="NCBI Taxonomy" id="286661"/>
    <lineage>
        <taxon>Eukaryota</taxon>
        <taxon>Fungi</taxon>
        <taxon>Dikarya</taxon>
        <taxon>Ascomycota</taxon>
        <taxon>Pezizomycotina</taxon>
        <taxon>Dothideomycetes</taxon>
        <taxon>Dothideomycetes incertae sedis</taxon>
        <taxon>Peltaster</taxon>
    </lineage>
</organism>
<keyword evidence="3" id="KW-1185">Reference proteome</keyword>
<gene>
    <name evidence="2" type="ORF">AMS68_003755</name>
</gene>
<evidence type="ECO:0000313" key="2">
    <source>
        <dbReference type="EMBL" id="QIW98237.1"/>
    </source>
</evidence>